<comment type="caution">
    <text evidence="1">The sequence shown here is derived from an EMBL/GenBank/DDBJ whole genome shotgun (WGS) entry which is preliminary data.</text>
</comment>
<keyword evidence="2" id="KW-1185">Reference proteome</keyword>
<protein>
    <submittedName>
        <fullName evidence="1">Uncharacterized protein</fullName>
    </submittedName>
</protein>
<evidence type="ECO:0000313" key="1">
    <source>
        <dbReference type="EMBL" id="GBL89965.1"/>
    </source>
</evidence>
<sequence>MISQAKLGMPMSNIIIKYIIIGGVMPCTPKLSSARQTLIPEGRNEKNNNVVLLLFPENERLDSSLAVRKLLEMYITLPEVGIKIVSNSVFSFTEVREELWKAMSEVEILT</sequence>
<gene>
    <name evidence="1" type="ORF">AVEN_178377_1</name>
</gene>
<name>A0A4Y2BF09_ARAVE</name>
<dbReference type="Proteomes" id="UP000499080">
    <property type="component" value="Unassembled WGS sequence"/>
</dbReference>
<proteinExistence type="predicted"/>
<reference evidence="1 2" key="1">
    <citation type="journal article" date="2019" name="Sci. Rep.">
        <title>Orb-weaving spider Araneus ventricosus genome elucidates the spidroin gene catalogue.</title>
        <authorList>
            <person name="Kono N."/>
            <person name="Nakamura H."/>
            <person name="Ohtoshi R."/>
            <person name="Moran D.A.P."/>
            <person name="Shinohara A."/>
            <person name="Yoshida Y."/>
            <person name="Fujiwara M."/>
            <person name="Mori M."/>
            <person name="Tomita M."/>
            <person name="Arakawa K."/>
        </authorList>
    </citation>
    <scope>NUCLEOTIDE SEQUENCE [LARGE SCALE GENOMIC DNA]</scope>
</reference>
<evidence type="ECO:0000313" key="2">
    <source>
        <dbReference type="Proteomes" id="UP000499080"/>
    </source>
</evidence>
<organism evidence="1 2">
    <name type="scientific">Araneus ventricosus</name>
    <name type="common">Orbweaver spider</name>
    <name type="synonym">Epeira ventricosa</name>
    <dbReference type="NCBI Taxonomy" id="182803"/>
    <lineage>
        <taxon>Eukaryota</taxon>
        <taxon>Metazoa</taxon>
        <taxon>Ecdysozoa</taxon>
        <taxon>Arthropoda</taxon>
        <taxon>Chelicerata</taxon>
        <taxon>Arachnida</taxon>
        <taxon>Araneae</taxon>
        <taxon>Araneomorphae</taxon>
        <taxon>Entelegynae</taxon>
        <taxon>Araneoidea</taxon>
        <taxon>Araneidae</taxon>
        <taxon>Araneus</taxon>
    </lineage>
</organism>
<accession>A0A4Y2BF09</accession>
<dbReference type="AlphaFoldDB" id="A0A4Y2BF09"/>
<dbReference type="EMBL" id="BGPR01000068">
    <property type="protein sequence ID" value="GBL89965.1"/>
    <property type="molecule type" value="Genomic_DNA"/>
</dbReference>